<gene>
    <name evidence="1" type="ORF">CR513_00951</name>
</gene>
<name>A0A371IG48_MUCPR</name>
<evidence type="ECO:0000313" key="1">
    <source>
        <dbReference type="EMBL" id="RDY14042.1"/>
    </source>
</evidence>
<proteinExistence type="predicted"/>
<dbReference type="AlphaFoldDB" id="A0A371IG48"/>
<dbReference type="Proteomes" id="UP000257109">
    <property type="component" value="Unassembled WGS sequence"/>
</dbReference>
<protein>
    <submittedName>
        <fullName evidence="1">Uncharacterized protein</fullName>
    </submittedName>
</protein>
<comment type="caution">
    <text evidence="1">The sequence shown here is derived from an EMBL/GenBank/DDBJ whole genome shotgun (WGS) entry which is preliminary data.</text>
</comment>
<sequence>MQNLSSLSRVHADSDLSSPCRLRLGPKMSVLENLVANHLSRIEGRIDPLPIRDDFPYDSCRHYELHQIAQKILTTTAERLSVAIPRIYTTATSSVGRENYNQETELQTSYIIENQIEYKGEKSESLDSPPSTTTANGRTAVMHQWWPDVEVSVQQSASAIPSDHL</sequence>
<accession>A0A371IG48</accession>
<feature type="non-terminal residue" evidence="1">
    <location>
        <position position="1"/>
    </location>
</feature>
<evidence type="ECO:0000313" key="2">
    <source>
        <dbReference type="Proteomes" id="UP000257109"/>
    </source>
</evidence>
<reference evidence="1" key="1">
    <citation type="submission" date="2018-05" db="EMBL/GenBank/DDBJ databases">
        <title>Draft genome of Mucuna pruriens seed.</title>
        <authorList>
            <person name="Nnadi N.E."/>
            <person name="Vos R."/>
            <person name="Hasami M.H."/>
            <person name="Devisetty U.K."/>
            <person name="Aguiy J.C."/>
        </authorList>
    </citation>
    <scope>NUCLEOTIDE SEQUENCE [LARGE SCALE GENOMIC DNA]</scope>
    <source>
        <strain evidence="1">JCA_2017</strain>
    </source>
</reference>
<keyword evidence="2" id="KW-1185">Reference proteome</keyword>
<organism evidence="1 2">
    <name type="scientific">Mucuna pruriens</name>
    <name type="common">Velvet bean</name>
    <name type="synonym">Dolichos pruriens</name>
    <dbReference type="NCBI Taxonomy" id="157652"/>
    <lineage>
        <taxon>Eukaryota</taxon>
        <taxon>Viridiplantae</taxon>
        <taxon>Streptophyta</taxon>
        <taxon>Embryophyta</taxon>
        <taxon>Tracheophyta</taxon>
        <taxon>Spermatophyta</taxon>
        <taxon>Magnoliopsida</taxon>
        <taxon>eudicotyledons</taxon>
        <taxon>Gunneridae</taxon>
        <taxon>Pentapetalae</taxon>
        <taxon>rosids</taxon>
        <taxon>fabids</taxon>
        <taxon>Fabales</taxon>
        <taxon>Fabaceae</taxon>
        <taxon>Papilionoideae</taxon>
        <taxon>50 kb inversion clade</taxon>
        <taxon>NPAAA clade</taxon>
        <taxon>indigoferoid/millettioid clade</taxon>
        <taxon>Phaseoleae</taxon>
        <taxon>Mucuna</taxon>
    </lineage>
</organism>
<dbReference type="EMBL" id="QJKJ01000150">
    <property type="protein sequence ID" value="RDY14042.1"/>
    <property type="molecule type" value="Genomic_DNA"/>
</dbReference>